<comment type="caution">
    <text evidence="2">The sequence shown here is derived from an EMBL/GenBank/DDBJ whole genome shotgun (WGS) entry which is preliminary data.</text>
</comment>
<dbReference type="AlphaFoldDB" id="A0AAV7SQW4"/>
<evidence type="ECO:0000256" key="1">
    <source>
        <dbReference type="SAM" id="MobiDB-lite"/>
    </source>
</evidence>
<evidence type="ECO:0000313" key="3">
    <source>
        <dbReference type="Proteomes" id="UP001066276"/>
    </source>
</evidence>
<protein>
    <submittedName>
        <fullName evidence="2">Uncharacterized protein</fullName>
    </submittedName>
</protein>
<organism evidence="2 3">
    <name type="scientific">Pleurodeles waltl</name>
    <name type="common">Iberian ribbed newt</name>
    <dbReference type="NCBI Taxonomy" id="8319"/>
    <lineage>
        <taxon>Eukaryota</taxon>
        <taxon>Metazoa</taxon>
        <taxon>Chordata</taxon>
        <taxon>Craniata</taxon>
        <taxon>Vertebrata</taxon>
        <taxon>Euteleostomi</taxon>
        <taxon>Amphibia</taxon>
        <taxon>Batrachia</taxon>
        <taxon>Caudata</taxon>
        <taxon>Salamandroidea</taxon>
        <taxon>Salamandridae</taxon>
        <taxon>Pleurodelinae</taxon>
        <taxon>Pleurodeles</taxon>
    </lineage>
</organism>
<feature type="region of interest" description="Disordered" evidence="1">
    <location>
        <begin position="29"/>
        <end position="88"/>
    </location>
</feature>
<accession>A0AAV7SQW4</accession>
<gene>
    <name evidence="2" type="ORF">NDU88_006771</name>
</gene>
<dbReference type="Proteomes" id="UP001066276">
    <property type="component" value="Chromosome 4_2"/>
</dbReference>
<dbReference type="EMBL" id="JANPWB010000008">
    <property type="protein sequence ID" value="KAJ1166367.1"/>
    <property type="molecule type" value="Genomic_DNA"/>
</dbReference>
<name>A0AAV7SQW4_PLEWA</name>
<reference evidence="2" key="1">
    <citation type="journal article" date="2022" name="bioRxiv">
        <title>Sequencing and chromosome-scale assembly of the giantPleurodeles waltlgenome.</title>
        <authorList>
            <person name="Brown T."/>
            <person name="Elewa A."/>
            <person name="Iarovenko S."/>
            <person name="Subramanian E."/>
            <person name="Araus A.J."/>
            <person name="Petzold A."/>
            <person name="Susuki M."/>
            <person name="Suzuki K.-i.T."/>
            <person name="Hayashi T."/>
            <person name="Toyoda A."/>
            <person name="Oliveira C."/>
            <person name="Osipova E."/>
            <person name="Leigh N.D."/>
            <person name="Simon A."/>
            <person name="Yun M.H."/>
        </authorList>
    </citation>
    <scope>NUCLEOTIDE SEQUENCE</scope>
    <source>
        <strain evidence="2">20211129_DDA</strain>
        <tissue evidence="2">Liver</tissue>
    </source>
</reference>
<sequence>MRESHPVKKCAAKTRRDTRPRFFLQARTEVTRESQGRRTVTPGGEGDMGERKEERQGGNRYGEMRAQEGMEGKKCREGKEGEKLNEMK</sequence>
<keyword evidence="3" id="KW-1185">Reference proteome</keyword>
<feature type="compositionally biased region" description="Basic and acidic residues" evidence="1">
    <location>
        <begin position="48"/>
        <end position="88"/>
    </location>
</feature>
<proteinExistence type="predicted"/>
<evidence type="ECO:0000313" key="2">
    <source>
        <dbReference type="EMBL" id="KAJ1166367.1"/>
    </source>
</evidence>